<keyword evidence="16 18" id="KW-0472">Membrane</keyword>
<keyword evidence="6 18" id="KW-0679">Respiratory chain</keyword>
<dbReference type="InterPro" id="IPR008972">
    <property type="entry name" value="Cupredoxin"/>
</dbReference>
<dbReference type="Gene3D" id="1.10.287.90">
    <property type="match status" value="1"/>
</dbReference>
<feature type="transmembrane region" description="Helical" evidence="19">
    <location>
        <begin position="20"/>
        <end position="43"/>
    </location>
</feature>
<evidence type="ECO:0000259" key="20">
    <source>
        <dbReference type="PROSITE" id="PS50857"/>
    </source>
</evidence>
<dbReference type="InterPro" id="IPR011759">
    <property type="entry name" value="Cyt_c_oxidase_su2_TM_dom"/>
</dbReference>
<evidence type="ECO:0000256" key="8">
    <source>
        <dbReference type="ARBA" id="ARBA00022723"/>
    </source>
</evidence>
<dbReference type="Gene3D" id="2.60.40.420">
    <property type="entry name" value="Cupredoxins - blue copper proteins"/>
    <property type="match status" value="1"/>
</dbReference>
<dbReference type="GO" id="GO:0005743">
    <property type="term" value="C:mitochondrial inner membrane"/>
    <property type="evidence" value="ECO:0007669"/>
    <property type="project" value="UniProtKB-SubCell"/>
</dbReference>
<dbReference type="GO" id="GO:0042773">
    <property type="term" value="P:ATP synthesis coupled electron transport"/>
    <property type="evidence" value="ECO:0007669"/>
    <property type="project" value="TreeGrafter"/>
</dbReference>
<dbReference type="FunFam" id="2.60.40.420:FF:000001">
    <property type="entry name" value="Cytochrome c oxidase subunit 2"/>
    <property type="match status" value="1"/>
</dbReference>
<evidence type="ECO:0000256" key="3">
    <source>
        <dbReference type="ARBA" id="ARBA00011164"/>
    </source>
</evidence>
<evidence type="ECO:0000256" key="7">
    <source>
        <dbReference type="ARBA" id="ARBA00022692"/>
    </source>
</evidence>
<dbReference type="RefSeq" id="YP_025738.1">
    <property type="nucleotide sequence ID" value="NC_005925.1"/>
</dbReference>
<keyword evidence="12 18" id="KW-0249">Electron transport</keyword>
<dbReference type="PROSITE" id="PS50999">
    <property type="entry name" value="COX2_TM"/>
    <property type="match status" value="1"/>
</dbReference>
<dbReference type="AlphaFoldDB" id="Q6JT30"/>
<dbReference type="Pfam" id="PF00116">
    <property type="entry name" value="COX2"/>
    <property type="match status" value="1"/>
</dbReference>
<dbReference type="SUPFAM" id="SSF81464">
    <property type="entry name" value="Cytochrome c oxidase subunit II-like, transmembrane region"/>
    <property type="match status" value="1"/>
</dbReference>
<dbReference type="GO" id="GO:0016491">
    <property type="term" value="F:oxidoreductase activity"/>
    <property type="evidence" value="ECO:0007669"/>
    <property type="project" value="InterPro"/>
</dbReference>
<gene>
    <name evidence="22" type="primary">COX2</name>
</gene>
<evidence type="ECO:0000259" key="21">
    <source>
        <dbReference type="PROSITE" id="PS50999"/>
    </source>
</evidence>
<protein>
    <recommendedName>
        <fullName evidence="4 18">Cytochrome c oxidase subunit 2</fullName>
    </recommendedName>
</protein>
<dbReference type="InterPro" id="IPR045187">
    <property type="entry name" value="CcO_II"/>
</dbReference>
<evidence type="ECO:0000313" key="22">
    <source>
        <dbReference type="EMBL" id="AAP51148.1"/>
    </source>
</evidence>
<feature type="domain" description="Cytochrome oxidase subunit II copper A binding" evidence="20">
    <location>
        <begin position="92"/>
        <end position="222"/>
    </location>
</feature>
<dbReference type="SUPFAM" id="SSF49503">
    <property type="entry name" value="Cupredoxins"/>
    <property type="match status" value="1"/>
</dbReference>
<evidence type="ECO:0000256" key="9">
    <source>
        <dbReference type="ARBA" id="ARBA00022792"/>
    </source>
</evidence>
<evidence type="ECO:0000256" key="13">
    <source>
        <dbReference type="ARBA" id="ARBA00022989"/>
    </source>
</evidence>
<dbReference type="Pfam" id="PF02790">
    <property type="entry name" value="COX2_TM"/>
    <property type="match status" value="1"/>
</dbReference>
<dbReference type="PROSITE" id="PS00078">
    <property type="entry name" value="COX2"/>
    <property type="match status" value="1"/>
</dbReference>
<evidence type="ECO:0000256" key="16">
    <source>
        <dbReference type="ARBA" id="ARBA00023136"/>
    </source>
</evidence>
<dbReference type="InterPro" id="IPR002429">
    <property type="entry name" value="CcO_II-like_C"/>
</dbReference>
<comment type="subcellular location">
    <subcellularLocation>
        <location evidence="1 18">Mitochondrion inner membrane</location>
        <topology evidence="1 18">Multi-pass membrane protein</topology>
    </subcellularLocation>
</comment>
<reference evidence="22" key="1">
    <citation type="journal article" date="2005" name="J. Mol. Evol.">
        <title>The mitochondrial sequences of Heptathela hangzhouensis and Ornithoctonus huwena reveal unique gene arrangements and atypical tRNAs.</title>
        <authorList>
            <person name="Qiu Y."/>
            <person name="Song D."/>
            <person name="Zhou K."/>
            <person name="Sun H."/>
        </authorList>
    </citation>
    <scope>NUCLEOTIDE SEQUENCE</scope>
</reference>
<keyword evidence="7 18" id="KW-0812">Transmembrane</keyword>
<dbReference type="CDD" id="cd13912">
    <property type="entry name" value="CcO_II_C"/>
    <property type="match status" value="1"/>
</dbReference>
<dbReference type="CTD" id="4513"/>
<keyword evidence="5 18" id="KW-0813">Transport</keyword>
<evidence type="ECO:0000256" key="2">
    <source>
        <dbReference type="ARBA" id="ARBA00007866"/>
    </source>
</evidence>
<organism evidence="22">
    <name type="scientific">Cyriopagopus schmidti</name>
    <name type="common">Chinese bird spider</name>
    <name type="synonym">Haplopelma schmidti</name>
    <dbReference type="NCBI Taxonomy" id="29017"/>
    <lineage>
        <taxon>Eukaryota</taxon>
        <taxon>Metazoa</taxon>
        <taxon>Ecdysozoa</taxon>
        <taxon>Arthropoda</taxon>
        <taxon>Chelicerata</taxon>
        <taxon>Arachnida</taxon>
        <taxon>Araneae</taxon>
        <taxon>Mygalomorphae</taxon>
        <taxon>Avicularoidea</taxon>
        <taxon>Theraphosidae</taxon>
        <taxon>Cyriopagopus</taxon>
    </lineage>
</organism>
<evidence type="ECO:0000256" key="17">
    <source>
        <dbReference type="ARBA" id="ARBA00049512"/>
    </source>
</evidence>
<dbReference type="EMBL" id="AY309259">
    <property type="protein sequence ID" value="AAP51148.1"/>
    <property type="molecule type" value="Genomic_DNA"/>
</dbReference>
<evidence type="ECO:0000256" key="6">
    <source>
        <dbReference type="ARBA" id="ARBA00022660"/>
    </source>
</evidence>
<dbReference type="InterPro" id="IPR014222">
    <property type="entry name" value="Cyt_c_oxidase_su2"/>
</dbReference>
<comment type="subunit">
    <text evidence="3">Component of the cytochrome c oxidase (complex IV, CIV), a multisubunit enzyme composed of a catalytic core of 3 subunits and several supernumerary subunits. The complex exists as a monomer or a dimer and forms supercomplexes (SCs) in the inner mitochondrial membrane with ubiquinol-cytochrome c oxidoreductase (cytochrome b-c1 complex, complex III, CIII).</text>
</comment>
<sequence>MPVWGSLYFQNASSPVMEQLIFFHDHVMVILIIITVLVGYMLVKSMLMSGFNRWMSQGQELESVWTVLPGVFLLVIAFPSLKLLYMMEEMDDPELTLKSTGRQWYWVYEYADLGIKMYESYMIPDSEVNMFRLVEVDNSLVVPSNTGVRMIISSGDVIHSWTIPALGVKADGIPGRLNQVLFMCKRPGIYIGQCSEICGANHSFMPIVMEVVSKKDFLKEWF</sequence>
<dbReference type="InterPro" id="IPR036257">
    <property type="entry name" value="Cyt_c_oxidase_su2_TM_sf"/>
</dbReference>
<dbReference type="PRINTS" id="PR01166">
    <property type="entry name" value="CYCOXIDASEII"/>
</dbReference>
<dbReference type="InterPro" id="IPR001505">
    <property type="entry name" value="Copper_CuA"/>
</dbReference>
<keyword evidence="10" id="KW-0460">Magnesium</keyword>
<keyword evidence="14 18" id="KW-0186">Copper</keyword>
<proteinExistence type="inferred from homology"/>
<evidence type="ECO:0000256" key="19">
    <source>
        <dbReference type="SAM" id="Phobius"/>
    </source>
</evidence>
<feature type="transmembrane region" description="Helical" evidence="19">
    <location>
        <begin position="64"/>
        <end position="85"/>
    </location>
</feature>
<feature type="domain" description="Cytochrome oxidase subunit II transmembrane region profile" evidence="21">
    <location>
        <begin position="1"/>
        <end position="91"/>
    </location>
</feature>
<evidence type="ECO:0000256" key="5">
    <source>
        <dbReference type="ARBA" id="ARBA00022448"/>
    </source>
</evidence>
<keyword evidence="15 18" id="KW-0496">Mitochondrion</keyword>
<evidence type="ECO:0000256" key="14">
    <source>
        <dbReference type="ARBA" id="ARBA00023008"/>
    </source>
</evidence>
<dbReference type="GO" id="GO:0005507">
    <property type="term" value="F:copper ion binding"/>
    <property type="evidence" value="ECO:0007669"/>
    <property type="project" value="InterPro"/>
</dbReference>
<accession>Q6JT30</accession>
<geneLocation type="mitochondrion" evidence="22"/>
<comment type="similarity">
    <text evidence="2 18">Belongs to the cytochrome c oxidase subunit 2 family.</text>
</comment>
<keyword evidence="11" id="KW-1278">Translocase</keyword>
<comment type="catalytic activity">
    <reaction evidence="17">
        <text>4 Fe(II)-[cytochrome c] + O2 + 8 H(+)(in) = 4 Fe(III)-[cytochrome c] + 2 H2O + 4 H(+)(out)</text>
        <dbReference type="Rhea" id="RHEA:11436"/>
        <dbReference type="Rhea" id="RHEA-COMP:10350"/>
        <dbReference type="Rhea" id="RHEA-COMP:14399"/>
        <dbReference type="ChEBI" id="CHEBI:15377"/>
        <dbReference type="ChEBI" id="CHEBI:15378"/>
        <dbReference type="ChEBI" id="CHEBI:15379"/>
        <dbReference type="ChEBI" id="CHEBI:29033"/>
        <dbReference type="ChEBI" id="CHEBI:29034"/>
        <dbReference type="EC" id="7.1.1.9"/>
    </reaction>
    <physiologicalReaction direction="left-to-right" evidence="17">
        <dbReference type="Rhea" id="RHEA:11437"/>
    </physiologicalReaction>
</comment>
<evidence type="ECO:0000256" key="10">
    <source>
        <dbReference type="ARBA" id="ARBA00022842"/>
    </source>
</evidence>
<dbReference type="PROSITE" id="PS50857">
    <property type="entry name" value="COX2_CUA"/>
    <property type="match status" value="1"/>
</dbReference>
<evidence type="ECO:0000256" key="11">
    <source>
        <dbReference type="ARBA" id="ARBA00022967"/>
    </source>
</evidence>
<dbReference type="GeneID" id="2846649"/>
<evidence type="ECO:0000256" key="12">
    <source>
        <dbReference type="ARBA" id="ARBA00022982"/>
    </source>
</evidence>
<keyword evidence="8 18" id="KW-0479">Metal-binding</keyword>
<dbReference type="PANTHER" id="PTHR22888">
    <property type="entry name" value="CYTOCHROME C OXIDASE, SUBUNIT II"/>
    <property type="match status" value="1"/>
</dbReference>
<name>Q6JT30_CYRSC</name>
<comment type="function">
    <text evidence="18">Component of the cytochrome c oxidase, the last enzyme in the mitochondrial electron transport chain which drives oxidative phosphorylation. The respiratory chain contains 3 multisubunit complexes succinate dehydrogenase (complex II, CII), ubiquinol-cytochrome c oxidoreductase (cytochrome b-c1 complex, complex III, CIII) and cytochrome c oxidase (complex IV, CIV), that cooperate to transfer electrons derived from NADH and succinate to molecular oxygen, creating an electrochemical gradient over the inner membrane that drives transmembrane transport and the ATP synthase. Cytochrome c oxidase is the component of the respiratory chain that catalyzes the reduction of oxygen to water. Electrons originating from reduced cytochrome c in the intermembrane space (IMS) are transferred via the dinuclear copper A center (CU(A)) of subunit 2 and heme A of subunit 1 to the active site in subunit 1, a binuclear center (BNC) formed by heme A3 and copper B (CU(B)). The BNC reduces molecular oxygen to 2 water molecules using 4 electrons from cytochrome c in the IMS and 4 protons from the mitochondrial matrix.</text>
</comment>
<dbReference type="PANTHER" id="PTHR22888:SF9">
    <property type="entry name" value="CYTOCHROME C OXIDASE SUBUNIT 2"/>
    <property type="match status" value="1"/>
</dbReference>
<dbReference type="NCBIfam" id="TIGR02866">
    <property type="entry name" value="CoxB"/>
    <property type="match status" value="1"/>
</dbReference>
<evidence type="ECO:0000256" key="4">
    <source>
        <dbReference type="ARBA" id="ARBA00015946"/>
    </source>
</evidence>
<dbReference type="GO" id="GO:0004129">
    <property type="term" value="F:cytochrome-c oxidase activity"/>
    <property type="evidence" value="ECO:0007669"/>
    <property type="project" value="UniProtKB-EC"/>
</dbReference>
<evidence type="ECO:0000256" key="1">
    <source>
        <dbReference type="ARBA" id="ARBA00004448"/>
    </source>
</evidence>
<keyword evidence="9 18" id="KW-0999">Mitochondrion inner membrane</keyword>
<evidence type="ECO:0000256" key="18">
    <source>
        <dbReference type="RuleBase" id="RU000457"/>
    </source>
</evidence>
<evidence type="ECO:0000256" key="15">
    <source>
        <dbReference type="ARBA" id="ARBA00023128"/>
    </source>
</evidence>
<keyword evidence="13 19" id="KW-1133">Transmembrane helix</keyword>
<comment type="cofactor">
    <cofactor evidence="18">
        <name>Cu cation</name>
        <dbReference type="ChEBI" id="CHEBI:23378"/>
    </cofactor>
    <text evidence="18">Binds a copper A center.</text>
</comment>
<dbReference type="InterPro" id="IPR034210">
    <property type="entry name" value="CcO_II_C"/>
</dbReference>